<dbReference type="Pfam" id="PF19059">
    <property type="entry name" value="DUF5755"/>
    <property type="match status" value="1"/>
</dbReference>
<name>A0A6C0AHY2_9ZZZZ</name>
<proteinExistence type="predicted"/>
<accession>A0A6C0AHY2</accession>
<dbReference type="AlphaFoldDB" id="A0A6C0AHY2"/>
<evidence type="ECO:0000313" key="1">
    <source>
        <dbReference type="EMBL" id="QHS78975.1"/>
    </source>
</evidence>
<dbReference type="EMBL" id="MN740625">
    <property type="protein sequence ID" value="QHS78975.1"/>
    <property type="molecule type" value="Genomic_DNA"/>
</dbReference>
<organism evidence="1">
    <name type="scientific">viral metagenome</name>
    <dbReference type="NCBI Taxonomy" id="1070528"/>
    <lineage>
        <taxon>unclassified sequences</taxon>
        <taxon>metagenomes</taxon>
        <taxon>organismal metagenomes</taxon>
    </lineage>
</organism>
<protein>
    <submittedName>
        <fullName evidence="1">Uncharacterized protein</fullName>
    </submittedName>
</protein>
<reference evidence="1" key="1">
    <citation type="journal article" date="2020" name="Nature">
        <title>Giant virus diversity and host interactions through global metagenomics.</title>
        <authorList>
            <person name="Schulz F."/>
            <person name="Roux S."/>
            <person name="Paez-Espino D."/>
            <person name="Jungbluth S."/>
            <person name="Walsh D.A."/>
            <person name="Denef V.J."/>
            <person name="McMahon K.D."/>
            <person name="Konstantinidis K.T."/>
            <person name="Eloe-Fadrosh E.A."/>
            <person name="Kyrpides N.C."/>
            <person name="Woyke T."/>
        </authorList>
    </citation>
    <scope>NUCLEOTIDE SEQUENCE</scope>
    <source>
        <strain evidence="1">GVMAG-S-1035118-87</strain>
    </source>
</reference>
<sequence>MKLILILFWLFVGICIPIAYTDSLTPITRVEEPDLKVKLVQDAYDTVQNPYTPPLRYLDTESYKQMGYLKRQSSRLPFFGKPANLRRDMWYYYTTMDGIKLPITINKRKCSISPGCSSVSSGDTVHVEGDVWTVELYEMDMY</sequence>
<dbReference type="InterPro" id="IPR043929">
    <property type="entry name" value="DUF5755"/>
</dbReference>